<protein>
    <recommendedName>
        <fullName evidence="5">THIF-type NAD/FAD binding fold domain-containing protein</fullName>
    </recommendedName>
</protein>
<dbReference type="Pfam" id="PF14463">
    <property type="entry name" value="E1-N"/>
    <property type="match status" value="1"/>
</dbReference>
<name>A0A509EJG2_9HYPH</name>
<keyword evidence="4" id="KW-1185">Reference proteome</keyword>
<accession>A0A509EJG2</accession>
<dbReference type="InterPro" id="IPR025221">
    <property type="entry name" value="E1-N_dom"/>
</dbReference>
<dbReference type="OrthoDB" id="9804427at2"/>
<proteinExistence type="predicted"/>
<evidence type="ECO:0000313" key="3">
    <source>
        <dbReference type="EMBL" id="VUD73515.1"/>
    </source>
</evidence>
<reference evidence="3 4" key="1">
    <citation type="submission" date="2019-06" db="EMBL/GenBank/DDBJ databases">
        <authorList>
            <person name="Rodrigo-Torres L."/>
            <person name="Arahal R. D."/>
            <person name="Lucena T."/>
        </authorList>
    </citation>
    <scope>NUCLEOTIDE SEQUENCE [LARGE SCALE GENOMIC DNA]</scope>
    <source>
        <strain evidence="3 4">SB0023/3</strain>
    </source>
</reference>
<dbReference type="AlphaFoldDB" id="A0A509EJG2"/>
<dbReference type="RefSeq" id="WP_012753009.1">
    <property type="nucleotide sequence ID" value="NZ_CABFPH010000074.1"/>
</dbReference>
<sequence length="455" mass="47736">MITPAQENARMLAAILGSDEDDASERLNRAVLVTAPPGGADAAWAAEVAALLARTVGVVTSPAEEAQLELVIGEAAARTDLPRLHAAIDAGGATVDVRPVGRTGGPPPHPLLAAVAACPAAAATLRMLLDDPALPAVAYPLRLDFDQLGVPDAALATTVDLSDAVLVGAGAVAHGFVRALRHLRAVGRLRIVDPKTVGSGNPNRCLYLGDEDVGRDKAVALAERAAADFPELAFEPLVQDFSAYCKSAGPPATAIVTVDSRRARRGIQKELPGRVLDASTTDVRGVVVHSHRQPTQDACMACIYRHVPDEHARERSIADGLGVDLAAVREGFISAEAAGRIHRAHPQIDPAGIVGTAYDSLFKQLCAAQTLLTPEGRQVLAPFAFVSSMAGALLVVELLRSNAGAAATNYWAVDPWKAPIGRRRLRRARDPHCEFCSKPESDAAAEHLWGRNAAG</sequence>
<gene>
    <name evidence="3" type="ORF">MET9862_04132</name>
</gene>
<feature type="domain" description="E1 N-terminal" evidence="2">
    <location>
        <begin position="3"/>
        <end position="151"/>
    </location>
</feature>
<evidence type="ECO:0000259" key="1">
    <source>
        <dbReference type="Pfam" id="PF00899"/>
    </source>
</evidence>
<dbReference type="GO" id="GO:0008641">
    <property type="term" value="F:ubiquitin-like modifier activating enzyme activity"/>
    <property type="evidence" value="ECO:0007669"/>
    <property type="project" value="InterPro"/>
</dbReference>
<evidence type="ECO:0000313" key="4">
    <source>
        <dbReference type="Proteomes" id="UP000410984"/>
    </source>
</evidence>
<dbReference type="Gene3D" id="3.40.50.720">
    <property type="entry name" value="NAD(P)-binding Rossmann-like Domain"/>
    <property type="match status" value="1"/>
</dbReference>
<dbReference type="Pfam" id="PF00899">
    <property type="entry name" value="ThiF"/>
    <property type="match status" value="1"/>
</dbReference>
<organism evidence="3 4">
    <name type="scientific">Methylobacterium symbioticum</name>
    <dbReference type="NCBI Taxonomy" id="2584084"/>
    <lineage>
        <taxon>Bacteria</taxon>
        <taxon>Pseudomonadati</taxon>
        <taxon>Pseudomonadota</taxon>
        <taxon>Alphaproteobacteria</taxon>
        <taxon>Hyphomicrobiales</taxon>
        <taxon>Methylobacteriaceae</taxon>
        <taxon>Methylobacterium</taxon>
    </lineage>
</organism>
<feature type="domain" description="THIF-type NAD/FAD binding fold" evidence="1">
    <location>
        <begin position="162"/>
        <end position="434"/>
    </location>
</feature>
<evidence type="ECO:0000259" key="2">
    <source>
        <dbReference type="Pfam" id="PF14463"/>
    </source>
</evidence>
<dbReference type="Proteomes" id="UP000410984">
    <property type="component" value="Unassembled WGS sequence"/>
</dbReference>
<dbReference type="SUPFAM" id="SSF69572">
    <property type="entry name" value="Activating enzymes of the ubiquitin-like proteins"/>
    <property type="match status" value="1"/>
</dbReference>
<dbReference type="InterPro" id="IPR035985">
    <property type="entry name" value="Ubiquitin-activating_enz"/>
</dbReference>
<evidence type="ECO:0008006" key="5">
    <source>
        <dbReference type="Google" id="ProtNLM"/>
    </source>
</evidence>
<dbReference type="EMBL" id="CABFPH010000074">
    <property type="protein sequence ID" value="VUD73515.1"/>
    <property type="molecule type" value="Genomic_DNA"/>
</dbReference>
<dbReference type="InterPro" id="IPR000594">
    <property type="entry name" value="ThiF_NAD_FAD-bd"/>
</dbReference>